<reference evidence="5" key="2">
    <citation type="submission" date="2020-09" db="EMBL/GenBank/DDBJ databases">
        <authorList>
            <person name="Sun Q."/>
            <person name="Zhou Y."/>
        </authorList>
    </citation>
    <scope>NUCLEOTIDE SEQUENCE</scope>
    <source>
        <strain evidence="5">CGMCC 1.12987</strain>
    </source>
</reference>
<evidence type="ECO:0000256" key="1">
    <source>
        <dbReference type="ARBA" id="ARBA00023015"/>
    </source>
</evidence>
<dbReference type="InterPro" id="IPR027417">
    <property type="entry name" value="P-loop_NTPase"/>
</dbReference>
<dbReference type="GO" id="GO:0006355">
    <property type="term" value="P:regulation of DNA-templated transcription"/>
    <property type="evidence" value="ECO:0007669"/>
    <property type="project" value="InterPro"/>
</dbReference>
<protein>
    <recommendedName>
        <fullName evidence="4">HTH luxR-type domain-containing protein</fullName>
    </recommendedName>
</protein>
<reference evidence="5" key="1">
    <citation type="journal article" date="2014" name="Int. J. Syst. Evol. Microbiol.">
        <title>Complete genome sequence of Corynebacterium casei LMG S-19264T (=DSM 44701T), isolated from a smear-ripened cheese.</title>
        <authorList>
            <consortium name="US DOE Joint Genome Institute (JGI-PGF)"/>
            <person name="Walter F."/>
            <person name="Albersmeier A."/>
            <person name="Kalinowski J."/>
            <person name="Ruckert C."/>
        </authorList>
    </citation>
    <scope>NUCLEOTIDE SEQUENCE</scope>
    <source>
        <strain evidence="5">CGMCC 1.12987</strain>
    </source>
</reference>
<dbReference type="AlphaFoldDB" id="A0A917G0X2"/>
<gene>
    <name evidence="5" type="ORF">GCM10010916_37220</name>
</gene>
<dbReference type="EMBL" id="BMGR01000013">
    <property type="protein sequence ID" value="GGG16934.1"/>
    <property type="molecule type" value="Genomic_DNA"/>
</dbReference>
<dbReference type="PANTHER" id="PTHR44688:SF16">
    <property type="entry name" value="DNA-BINDING TRANSCRIPTIONAL ACTIVATOR DEVR_DOSR"/>
    <property type="match status" value="1"/>
</dbReference>
<feature type="domain" description="HTH luxR-type" evidence="4">
    <location>
        <begin position="622"/>
        <end position="687"/>
    </location>
</feature>
<dbReference type="InterPro" id="IPR016032">
    <property type="entry name" value="Sig_transdc_resp-reg_C-effctor"/>
</dbReference>
<dbReference type="Gene3D" id="1.10.10.10">
    <property type="entry name" value="Winged helix-like DNA-binding domain superfamily/Winged helix DNA-binding domain"/>
    <property type="match status" value="1"/>
</dbReference>
<dbReference type="PROSITE" id="PS50043">
    <property type="entry name" value="HTH_LUXR_2"/>
    <property type="match status" value="1"/>
</dbReference>
<dbReference type="Pfam" id="PF00196">
    <property type="entry name" value="GerE"/>
    <property type="match status" value="1"/>
</dbReference>
<keyword evidence="2" id="KW-0238">DNA-binding</keyword>
<dbReference type="InterPro" id="IPR000792">
    <property type="entry name" value="Tscrpt_reg_LuxR_C"/>
</dbReference>
<evidence type="ECO:0000256" key="2">
    <source>
        <dbReference type="ARBA" id="ARBA00023125"/>
    </source>
</evidence>
<dbReference type="SUPFAM" id="SSF52540">
    <property type="entry name" value="P-loop containing nucleoside triphosphate hydrolases"/>
    <property type="match status" value="1"/>
</dbReference>
<name>A0A917G0X2_9BACL</name>
<dbReference type="InterPro" id="IPR036388">
    <property type="entry name" value="WH-like_DNA-bd_sf"/>
</dbReference>
<evidence type="ECO:0000313" key="6">
    <source>
        <dbReference type="Proteomes" id="UP000644756"/>
    </source>
</evidence>
<keyword evidence="1" id="KW-0805">Transcription regulation</keyword>
<dbReference type="SUPFAM" id="SSF46894">
    <property type="entry name" value="C-terminal effector domain of the bipartite response regulators"/>
    <property type="match status" value="1"/>
</dbReference>
<accession>A0A917G0X2</accession>
<proteinExistence type="predicted"/>
<keyword evidence="3" id="KW-0804">Transcription</keyword>
<dbReference type="PROSITE" id="PS00622">
    <property type="entry name" value="HTH_LUXR_1"/>
    <property type="match status" value="1"/>
</dbReference>
<dbReference type="RefSeq" id="WP_188532572.1">
    <property type="nucleotide sequence ID" value="NZ_BMGR01000013.1"/>
</dbReference>
<sequence length="689" mass="79253">MNSFPYKDDQMEQADPLFMGRQQELALFHEVLGMTIGANLVNVYGTGGIGKSSLLHAFQRCCKQIGVREFLIEGHSSMQTPAAFCAQVLQLLGTSPEASVNSEDDIVNACIRQLNAVNETEQVVLLLDAYEYMESIDNWLREHFLVRLGKRLITVIAGRLPLSEAWYLSPEWRKRLLSLPLSELNFTEARQFCHVNGIHSESSIIQLWNETKGHPLMMAVAVIAMQHAAKDAIEEGALRAKNIDFLSYIVERWLREVPVQSDRTIVEAASTLRYFNQDSLSYVLGRELDTRGFRELIRYSFVYKTHHGWRVHDLLRSVVIQDLSSRSPKQYEHYLIRIVSYYYEQFTSRRRTNETTWFAGELMYYIGGPIPRAFLQGLGTMPRYFQPAAPSDFEAIRHYLQRREEEARDTEIQLYDPYSNRSFQYRQSAGQSRHSIMWVNLNELCEIGLDCFWILKDVNETIVGLAVIIPINRKSLDYLLQHPLSSAYFHGLEKCRLDAYAVPESTRSGWFIHTIDIADFENAQLHFSLAHLIISLVFSGEQIIVSPPPTSYYSDALESMLFEKTAHGAHTGYDGKTPSPTYILDTRGDKLLNYLEHMMKLAGIELITRKQPDVEKHEPKPMGNPEVILTERERQVAELLREGLTNAQIANRLHLSEITIKKHLNAMFQKLEVTNRTLLLSKLIELIWK</sequence>
<dbReference type="GO" id="GO:0003677">
    <property type="term" value="F:DNA binding"/>
    <property type="evidence" value="ECO:0007669"/>
    <property type="project" value="UniProtKB-KW"/>
</dbReference>
<dbReference type="CDD" id="cd06170">
    <property type="entry name" value="LuxR_C_like"/>
    <property type="match status" value="1"/>
</dbReference>
<keyword evidence="6" id="KW-1185">Reference proteome</keyword>
<dbReference type="InterPro" id="IPR049945">
    <property type="entry name" value="AAA_22"/>
</dbReference>
<dbReference type="Pfam" id="PF13401">
    <property type="entry name" value="AAA_22"/>
    <property type="match status" value="1"/>
</dbReference>
<dbReference type="GO" id="GO:0016887">
    <property type="term" value="F:ATP hydrolysis activity"/>
    <property type="evidence" value="ECO:0007669"/>
    <property type="project" value="InterPro"/>
</dbReference>
<dbReference type="Gene3D" id="3.40.50.300">
    <property type="entry name" value="P-loop containing nucleotide triphosphate hydrolases"/>
    <property type="match status" value="1"/>
</dbReference>
<comment type="caution">
    <text evidence="5">The sequence shown here is derived from an EMBL/GenBank/DDBJ whole genome shotgun (WGS) entry which is preliminary data.</text>
</comment>
<dbReference type="SMART" id="SM00421">
    <property type="entry name" value="HTH_LUXR"/>
    <property type="match status" value="1"/>
</dbReference>
<evidence type="ECO:0000259" key="4">
    <source>
        <dbReference type="PROSITE" id="PS50043"/>
    </source>
</evidence>
<evidence type="ECO:0000313" key="5">
    <source>
        <dbReference type="EMBL" id="GGG16934.1"/>
    </source>
</evidence>
<dbReference type="PANTHER" id="PTHR44688">
    <property type="entry name" value="DNA-BINDING TRANSCRIPTIONAL ACTIVATOR DEVR_DOSR"/>
    <property type="match status" value="1"/>
</dbReference>
<evidence type="ECO:0000256" key="3">
    <source>
        <dbReference type="ARBA" id="ARBA00023163"/>
    </source>
</evidence>
<organism evidence="5 6">
    <name type="scientific">Paenibacillus abyssi</name>
    <dbReference type="NCBI Taxonomy" id="1340531"/>
    <lineage>
        <taxon>Bacteria</taxon>
        <taxon>Bacillati</taxon>
        <taxon>Bacillota</taxon>
        <taxon>Bacilli</taxon>
        <taxon>Bacillales</taxon>
        <taxon>Paenibacillaceae</taxon>
        <taxon>Paenibacillus</taxon>
    </lineage>
</organism>
<dbReference type="Proteomes" id="UP000644756">
    <property type="component" value="Unassembled WGS sequence"/>
</dbReference>
<dbReference type="PRINTS" id="PR00038">
    <property type="entry name" value="HTHLUXR"/>
</dbReference>